<name>A0ABV2GDF5_9BACL</name>
<feature type="transmembrane region" description="Helical" evidence="2">
    <location>
        <begin position="273"/>
        <end position="294"/>
    </location>
</feature>
<feature type="transmembrane region" description="Helical" evidence="2">
    <location>
        <begin position="330"/>
        <end position="351"/>
    </location>
</feature>
<feature type="transmembrane region" description="Helical" evidence="2">
    <location>
        <begin position="388"/>
        <end position="411"/>
    </location>
</feature>
<sequence length="419" mass="46537">MTTIEMKDQNMEENNHNNQPSNEQHSEPAVPQEQNITRIRLGDKELILIGTAHVSRLSAQQVKEVIDREQPDTVAVELDEQRYQAVMGGNKWKDTDIFKVIKEKKSTLLLMNLAISSFQNRMAKQFDVKPGAEMIQGIESAKETGAKLVLADRNIQTTFSRIWGNLGFSGKAQLLTSVVASIFSREEISEEEMEKMKSQDTLNAVLAEFTESFPRLKEPLIDERDQYLAEKLRTAPGKKIVAVLGAAHIPGITREIHKTHDLKQLTAKPPKPVWPKIVGWGIPLLIIAIVAYTFMQNSGVAVNQMLSWLLWNGSLAALGTLLAKGHPLAVLTAFVAAPITSLNPLLAVGWFSGLVQAYFSRPSVRDFEKLTEDVLSVKGFWQNKATRVLLVVVLGNIGSSLGTFIGGADIIRSFFQHIF</sequence>
<dbReference type="InterPro" id="IPR005230">
    <property type="entry name" value="TraB_bac"/>
</dbReference>
<proteinExistence type="predicted"/>
<gene>
    <name evidence="3" type="ORF">ABID49_002246</name>
</gene>
<feature type="transmembrane region" description="Helical" evidence="2">
    <location>
        <begin position="306"/>
        <end position="323"/>
    </location>
</feature>
<feature type="region of interest" description="Disordered" evidence="1">
    <location>
        <begin position="1"/>
        <end position="32"/>
    </location>
</feature>
<comment type="caution">
    <text evidence="3">The sequence shown here is derived from an EMBL/GenBank/DDBJ whole genome shotgun (WGS) entry which is preliminary data.</text>
</comment>
<dbReference type="NCBIfam" id="TIGR00261">
    <property type="entry name" value="traB"/>
    <property type="match status" value="1"/>
</dbReference>
<organism evidence="3 4">
    <name type="scientific">Bhargavaea ullalensis</name>
    <dbReference type="NCBI Taxonomy" id="1265685"/>
    <lineage>
        <taxon>Bacteria</taxon>
        <taxon>Bacillati</taxon>
        <taxon>Bacillota</taxon>
        <taxon>Bacilli</taxon>
        <taxon>Bacillales</taxon>
        <taxon>Caryophanaceae</taxon>
        <taxon>Bhargavaea</taxon>
    </lineage>
</organism>
<dbReference type="InterPro" id="IPR046345">
    <property type="entry name" value="TraB_PrgY-like"/>
</dbReference>
<dbReference type="Proteomes" id="UP001549099">
    <property type="component" value="Unassembled WGS sequence"/>
</dbReference>
<dbReference type="EMBL" id="JBEPLW010000020">
    <property type="protein sequence ID" value="MET3576330.1"/>
    <property type="molecule type" value="Genomic_DNA"/>
</dbReference>
<feature type="compositionally biased region" description="Basic and acidic residues" evidence="1">
    <location>
        <begin position="1"/>
        <end position="15"/>
    </location>
</feature>
<evidence type="ECO:0000256" key="2">
    <source>
        <dbReference type="SAM" id="Phobius"/>
    </source>
</evidence>
<keyword evidence="2" id="KW-1133">Transmembrane helix</keyword>
<dbReference type="RefSeq" id="WP_354198273.1">
    <property type="nucleotide sequence ID" value="NZ_JBEPLW010000020.1"/>
</dbReference>
<keyword evidence="2" id="KW-0472">Membrane</keyword>
<dbReference type="PANTHER" id="PTHR21530">
    <property type="entry name" value="PHEROMONE SHUTDOWN PROTEIN"/>
    <property type="match status" value="1"/>
</dbReference>
<protein>
    <submittedName>
        <fullName evidence="3">Pheromone shutdown-related protein TraB</fullName>
    </submittedName>
</protein>
<keyword evidence="4" id="KW-1185">Reference proteome</keyword>
<dbReference type="InterPro" id="IPR002816">
    <property type="entry name" value="TraB/PrgY/GumN_fam"/>
</dbReference>
<evidence type="ECO:0000256" key="1">
    <source>
        <dbReference type="SAM" id="MobiDB-lite"/>
    </source>
</evidence>
<evidence type="ECO:0000313" key="3">
    <source>
        <dbReference type="EMBL" id="MET3576330.1"/>
    </source>
</evidence>
<dbReference type="PANTHER" id="PTHR21530:SF7">
    <property type="entry name" value="TRAB DOMAIN-CONTAINING PROTEIN"/>
    <property type="match status" value="1"/>
</dbReference>
<accession>A0ABV2GDF5</accession>
<keyword evidence="2" id="KW-0812">Transmembrane</keyword>
<dbReference type="Pfam" id="PF01963">
    <property type="entry name" value="TraB_PrgY_gumN"/>
    <property type="match status" value="1"/>
</dbReference>
<evidence type="ECO:0000313" key="4">
    <source>
        <dbReference type="Proteomes" id="UP001549099"/>
    </source>
</evidence>
<dbReference type="CDD" id="cd14726">
    <property type="entry name" value="TraB_PrgY-like"/>
    <property type="match status" value="1"/>
</dbReference>
<reference evidence="3 4" key="1">
    <citation type="submission" date="2024-06" db="EMBL/GenBank/DDBJ databases">
        <title>Genomic Encyclopedia of Type Strains, Phase IV (KMG-IV): sequencing the most valuable type-strain genomes for metagenomic binning, comparative biology and taxonomic classification.</title>
        <authorList>
            <person name="Goeker M."/>
        </authorList>
    </citation>
    <scope>NUCLEOTIDE SEQUENCE [LARGE SCALE GENOMIC DNA]</scope>
    <source>
        <strain evidence="3 4">DSM 26128</strain>
    </source>
</reference>